<sequence length="416" mass="46725">MKLYNFFYYSLGQAYLDTFRGLSKEVWWLAFITLINRAGTMVIPFLSLYLTTNLNFTLDDVAWIMTAFGFGSLVGSWIGGKLTDKIGYYKVMVISLVLSGFLFIGMQYLETFQTVCFGVFVLMAVADMFRPAMFVALNAYSKPENKTRSVTLIRLAINLGFSMGPAVGGLIITTMSYGGLFWIDGFSCMLAGLLLLKVLHPKKSKALDTEVSASPLSAYADKSFIIFLLAMVIFGIIFLQFISTIPYFYKEGIGLSEFEIGLLMGLNGLLIFIFEMPLIKWFENKSFTKIGLMIFGLILTSISFLFLTINPWLGFIIISMFLLTFGEMIVFPFSNSFALDRAKRGLKGEYMALYSIAFSIAHIFAHNLGFHLIDALGFHNTWIIMSVSGLIGIGLLIYLKKQMNPAKHLQEHDNIL</sequence>
<evidence type="ECO:0000259" key="8">
    <source>
        <dbReference type="PROSITE" id="PS50850"/>
    </source>
</evidence>
<keyword evidence="5 7" id="KW-1133">Transmembrane helix</keyword>
<feature type="transmembrane region" description="Helical" evidence="7">
    <location>
        <begin position="91"/>
        <end position="109"/>
    </location>
</feature>
<dbReference type="RefSeq" id="WP_066436579.1">
    <property type="nucleotide sequence ID" value="NZ_LZRN01000035.1"/>
</dbReference>
<evidence type="ECO:0000256" key="5">
    <source>
        <dbReference type="ARBA" id="ARBA00022989"/>
    </source>
</evidence>
<evidence type="ECO:0000256" key="1">
    <source>
        <dbReference type="ARBA" id="ARBA00004651"/>
    </source>
</evidence>
<organism evidence="9 10">
    <name type="scientific">Gelidibacter algens</name>
    <dbReference type="NCBI Taxonomy" id="49280"/>
    <lineage>
        <taxon>Bacteria</taxon>
        <taxon>Pseudomonadati</taxon>
        <taxon>Bacteroidota</taxon>
        <taxon>Flavobacteriia</taxon>
        <taxon>Flavobacteriales</taxon>
        <taxon>Flavobacteriaceae</taxon>
        <taxon>Gelidibacter</taxon>
    </lineage>
</organism>
<protein>
    <submittedName>
        <fullName evidence="9">Putative MFS family arabinose efflux permease</fullName>
    </submittedName>
</protein>
<keyword evidence="4 7" id="KW-0812">Transmembrane</keyword>
<dbReference type="Pfam" id="PF07690">
    <property type="entry name" value="MFS_1"/>
    <property type="match status" value="1"/>
</dbReference>
<feature type="transmembrane region" description="Helical" evidence="7">
    <location>
        <begin position="315"/>
        <end position="339"/>
    </location>
</feature>
<evidence type="ECO:0000256" key="4">
    <source>
        <dbReference type="ARBA" id="ARBA00022692"/>
    </source>
</evidence>
<dbReference type="SUPFAM" id="SSF103473">
    <property type="entry name" value="MFS general substrate transporter"/>
    <property type="match status" value="1"/>
</dbReference>
<feature type="transmembrane region" description="Helical" evidence="7">
    <location>
        <begin position="152"/>
        <end position="173"/>
    </location>
</feature>
<comment type="subcellular location">
    <subcellularLocation>
        <location evidence="1">Cell membrane</location>
        <topology evidence="1">Multi-pass membrane protein</topology>
    </subcellularLocation>
</comment>
<evidence type="ECO:0000313" key="9">
    <source>
        <dbReference type="EMBL" id="RAJ19737.1"/>
    </source>
</evidence>
<dbReference type="PANTHER" id="PTHR23517:SF2">
    <property type="entry name" value="MULTIDRUG RESISTANCE PROTEIN MDTH"/>
    <property type="match status" value="1"/>
</dbReference>
<dbReference type="GO" id="GO:0005886">
    <property type="term" value="C:plasma membrane"/>
    <property type="evidence" value="ECO:0007669"/>
    <property type="project" value="UniProtKB-SubCell"/>
</dbReference>
<feature type="transmembrane region" description="Helical" evidence="7">
    <location>
        <begin position="115"/>
        <end position="140"/>
    </location>
</feature>
<comment type="caution">
    <text evidence="9">The sequence shown here is derived from an EMBL/GenBank/DDBJ whole genome shotgun (WGS) entry which is preliminary data.</text>
</comment>
<dbReference type="InterPro" id="IPR020846">
    <property type="entry name" value="MFS_dom"/>
</dbReference>
<accession>A0A1A7QZ61</accession>
<dbReference type="AlphaFoldDB" id="A0A1A7QZ61"/>
<feature type="transmembrane region" description="Helical" evidence="7">
    <location>
        <begin position="379"/>
        <end position="399"/>
    </location>
</feature>
<name>A0A1A7QZ61_9FLAO</name>
<feature type="transmembrane region" description="Helical" evidence="7">
    <location>
        <begin position="260"/>
        <end position="278"/>
    </location>
</feature>
<dbReference type="InterPro" id="IPR011701">
    <property type="entry name" value="MFS"/>
</dbReference>
<dbReference type="Proteomes" id="UP000248987">
    <property type="component" value="Unassembled WGS sequence"/>
</dbReference>
<dbReference type="PANTHER" id="PTHR23517">
    <property type="entry name" value="RESISTANCE PROTEIN MDTM, PUTATIVE-RELATED-RELATED"/>
    <property type="match status" value="1"/>
</dbReference>
<keyword evidence="2" id="KW-0813">Transport</keyword>
<keyword evidence="3" id="KW-1003">Cell membrane</keyword>
<dbReference type="GO" id="GO:0022857">
    <property type="term" value="F:transmembrane transporter activity"/>
    <property type="evidence" value="ECO:0007669"/>
    <property type="project" value="InterPro"/>
</dbReference>
<keyword evidence="6 7" id="KW-0472">Membrane</keyword>
<feature type="domain" description="Major facilitator superfamily (MFS) profile" evidence="8">
    <location>
        <begin position="25"/>
        <end position="404"/>
    </location>
</feature>
<feature type="transmembrane region" description="Helical" evidence="7">
    <location>
        <begin position="26"/>
        <end position="49"/>
    </location>
</feature>
<evidence type="ECO:0000256" key="7">
    <source>
        <dbReference type="SAM" id="Phobius"/>
    </source>
</evidence>
<feature type="transmembrane region" description="Helical" evidence="7">
    <location>
        <begin position="61"/>
        <end position="79"/>
    </location>
</feature>
<dbReference type="InterPro" id="IPR036259">
    <property type="entry name" value="MFS_trans_sf"/>
</dbReference>
<dbReference type="Gene3D" id="1.20.1250.20">
    <property type="entry name" value="MFS general substrate transporter like domains"/>
    <property type="match status" value="1"/>
</dbReference>
<feature type="transmembrane region" description="Helical" evidence="7">
    <location>
        <begin position="179"/>
        <end position="199"/>
    </location>
</feature>
<evidence type="ECO:0000256" key="3">
    <source>
        <dbReference type="ARBA" id="ARBA00022475"/>
    </source>
</evidence>
<reference evidence="9 10" key="1">
    <citation type="submission" date="2018-06" db="EMBL/GenBank/DDBJ databases">
        <title>Genomic Encyclopedia of Archaeal and Bacterial Type Strains, Phase II (KMG-II): from individual species to whole genera.</title>
        <authorList>
            <person name="Goeker M."/>
        </authorList>
    </citation>
    <scope>NUCLEOTIDE SEQUENCE [LARGE SCALE GENOMIC DNA]</scope>
    <source>
        <strain evidence="9 10">DSM 12408</strain>
    </source>
</reference>
<proteinExistence type="predicted"/>
<dbReference type="OrthoDB" id="5379144at2"/>
<feature type="transmembrane region" description="Helical" evidence="7">
    <location>
        <begin position="224"/>
        <end position="248"/>
    </location>
</feature>
<evidence type="ECO:0000313" key="10">
    <source>
        <dbReference type="Proteomes" id="UP000248987"/>
    </source>
</evidence>
<keyword evidence="10" id="KW-1185">Reference proteome</keyword>
<dbReference type="EMBL" id="QLLQ01000020">
    <property type="protein sequence ID" value="RAJ19737.1"/>
    <property type="molecule type" value="Genomic_DNA"/>
</dbReference>
<feature type="transmembrane region" description="Helical" evidence="7">
    <location>
        <begin position="351"/>
        <end position="373"/>
    </location>
</feature>
<evidence type="ECO:0000256" key="6">
    <source>
        <dbReference type="ARBA" id="ARBA00023136"/>
    </source>
</evidence>
<gene>
    <name evidence="9" type="ORF">LX77_03480</name>
</gene>
<feature type="transmembrane region" description="Helical" evidence="7">
    <location>
        <begin position="290"/>
        <end position="309"/>
    </location>
</feature>
<dbReference type="InterPro" id="IPR050171">
    <property type="entry name" value="MFS_Transporters"/>
</dbReference>
<dbReference type="PROSITE" id="PS50850">
    <property type="entry name" value="MFS"/>
    <property type="match status" value="1"/>
</dbReference>
<evidence type="ECO:0000256" key="2">
    <source>
        <dbReference type="ARBA" id="ARBA00022448"/>
    </source>
</evidence>
<dbReference type="STRING" id="49280.A9996_14505"/>